<reference evidence="4" key="1">
    <citation type="journal article" date="2019" name="Int. J. Syst. Evol. Microbiol.">
        <title>The Global Catalogue of Microorganisms (GCM) 10K type strain sequencing project: providing services to taxonomists for standard genome sequencing and annotation.</title>
        <authorList>
            <consortium name="The Broad Institute Genomics Platform"/>
            <consortium name="The Broad Institute Genome Sequencing Center for Infectious Disease"/>
            <person name="Wu L."/>
            <person name="Ma J."/>
        </authorList>
    </citation>
    <scope>NUCLEOTIDE SEQUENCE [LARGE SCALE GENOMIC DNA]</scope>
    <source>
        <strain evidence="4">CECT 8472</strain>
    </source>
</reference>
<feature type="chain" id="PRO_5046910259" evidence="2">
    <location>
        <begin position="24"/>
        <end position="116"/>
    </location>
</feature>
<keyword evidence="4" id="KW-1185">Reference proteome</keyword>
<evidence type="ECO:0000256" key="2">
    <source>
        <dbReference type="SAM" id="SignalP"/>
    </source>
</evidence>
<keyword evidence="2" id="KW-0732">Signal</keyword>
<dbReference type="Proteomes" id="UP001595799">
    <property type="component" value="Unassembled WGS sequence"/>
</dbReference>
<evidence type="ECO:0000313" key="4">
    <source>
        <dbReference type="Proteomes" id="UP001595799"/>
    </source>
</evidence>
<dbReference type="EMBL" id="JBHSCW010000003">
    <property type="protein sequence ID" value="MFC4350860.1"/>
    <property type="molecule type" value="Genomic_DNA"/>
</dbReference>
<evidence type="ECO:0000313" key="3">
    <source>
        <dbReference type="EMBL" id="MFC4350860.1"/>
    </source>
</evidence>
<name>A0ABV8UJQ3_9PROT</name>
<sequence>MFKTYLPIIGFALTTTLAMPALAHLAQPTPSNEGYAGGYVAHHGTTFQTAETSPSFDTLEDGYASRQAGNPSLEGYSGNAEINQAAVLSTQKRRERVASNQDDFVAMERRVRYSGR</sequence>
<proteinExistence type="predicted"/>
<protein>
    <submittedName>
        <fullName evidence="3">Uncharacterized protein</fullName>
    </submittedName>
</protein>
<accession>A0ABV8UJQ3</accession>
<evidence type="ECO:0000256" key="1">
    <source>
        <dbReference type="SAM" id="MobiDB-lite"/>
    </source>
</evidence>
<gene>
    <name evidence="3" type="ORF">ACFOW6_04805</name>
</gene>
<feature type="region of interest" description="Disordered" evidence="1">
    <location>
        <begin position="51"/>
        <end position="76"/>
    </location>
</feature>
<organism evidence="3 4">
    <name type="scientific">Fodinicurvata halophila</name>
    <dbReference type="NCBI Taxonomy" id="1419723"/>
    <lineage>
        <taxon>Bacteria</taxon>
        <taxon>Pseudomonadati</taxon>
        <taxon>Pseudomonadota</taxon>
        <taxon>Alphaproteobacteria</taxon>
        <taxon>Rhodospirillales</taxon>
        <taxon>Rhodovibrionaceae</taxon>
        <taxon>Fodinicurvata</taxon>
    </lineage>
</organism>
<feature type="signal peptide" evidence="2">
    <location>
        <begin position="1"/>
        <end position="23"/>
    </location>
</feature>
<comment type="caution">
    <text evidence="3">The sequence shown here is derived from an EMBL/GenBank/DDBJ whole genome shotgun (WGS) entry which is preliminary data.</text>
</comment>
<dbReference type="RefSeq" id="WP_382421205.1">
    <property type="nucleotide sequence ID" value="NZ_JBHSCW010000003.1"/>
</dbReference>